<feature type="transmembrane region" description="Helical" evidence="1">
    <location>
        <begin position="143"/>
        <end position="162"/>
    </location>
</feature>
<feature type="transmembrane region" description="Helical" evidence="1">
    <location>
        <begin position="83"/>
        <end position="106"/>
    </location>
</feature>
<feature type="transmembrane region" description="Helical" evidence="1">
    <location>
        <begin position="112"/>
        <end position="131"/>
    </location>
</feature>
<organism evidence="2 3">
    <name type="scientific">Natronolimnohabitans innermongolicus JCM 12255</name>
    <dbReference type="NCBI Taxonomy" id="1227499"/>
    <lineage>
        <taxon>Archaea</taxon>
        <taxon>Methanobacteriati</taxon>
        <taxon>Methanobacteriota</taxon>
        <taxon>Stenosarchaea group</taxon>
        <taxon>Halobacteria</taxon>
        <taxon>Halobacteriales</taxon>
        <taxon>Natrialbaceae</taxon>
        <taxon>Natronolimnohabitans</taxon>
    </lineage>
</organism>
<dbReference type="AlphaFoldDB" id="L9X7T4"/>
<keyword evidence="1" id="KW-0812">Transmembrane</keyword>
<sequence>MRRLEDRLRSYLVEDESVQRLTSGRLVDDAARGAAMIGLTDRRLLCVSERGELVDVRYDYVCSVRSRDRTRVRYRPDAGPNRTLRLGVGTIILGLLVAAVAATSPLTPVETVATVAVSAATAAVAIGLQSVRTRTRVGHSSDQLLVGIGFVSLLALVGVAVVAASVSLALYGLVTIGSGLVLGYAVRHRERLDGLGLEDHRESLLSVNTVDGETVHIAVEPDSTLARDLATCVYDRADDTVDVDRRVIVASGREQQT</sequence>
<keyword evidence="1" id="KW-0472">Membrane</keyword>
<keyword evidence="1" id="KW-1133">Transmembrane helix</keyword>
<accession>L9X7T4</accession>
<dbReference type="Proteomes" id="UP000011602">
    <property type="component" value="Unassembled WGS sequence"/>
</dbReference>
<evidence type="ECO:0000313" key="2">
    <source>
        <dbReference type="EMBL" id="ELY57476.1"/>
    </source>
</evidence>
<comment type="caution">
    <text evidence="2">The sequence shown here is derived from an EMBL/GenBank/DDBJ whole genome shotgun (WGS) entry which is preliminary data.</text>
</comment>
<dbReference type="eggNOG" id="arCOG11844">
    <property type="taxonomic scope" value="Archaea"/>
</dbReference>
<dbReference type="RefSeq" id="WP_007258963.1">
    <property type="nucleotide sequence ID" value="NZ_AOHZ01000041.1"/>
</dbReference>
<evidence type="ECO:0000313" key="3">
    <source>
        <dbReference type="Proteomes" id="UP000011602"/>
    </source>
</evidence>
<proteinExistence type="predicted"/>
<reference evidence="2 3" key="1">
    <citation type="journal article" date="2014" name="PLoS Genet.">
        <title>Phylogenetically driven sequencing of extremely halophilic archaea reveals strategies for static and dynamic osmo-response.</title>
        <authorList>
            <person name="Becker E.A."/>
            <person name="Seitzer P.M."/>
            <person name="Tritt A."/>
            <person name="Larsen D."/>
            <person name="Krusor M."/>
            <person name="Yao A.I."/>
            <person name="Wu D."/>
            <person name="Madern D."/>
            <person name="Eisen J.A."/>
            <person name="Darling A.E."/>
            <person name="Facciotti M.T."/>
        </authorList>
    </citation>
    <scope>NUCLEOTIDE SEQUENCE [LARGE SCALE GENOMIC DNA]</scope>
    <source>
        <strain evidence="2 3">JCM 12255</strain>
    </source>
</reference>
<keyword evidence="3" id="KW-1185">Reference proteome</keyword>
<dbReference type="EMBL" id="AOHZ01000041">
    <property type="protein sequence ID" value="ELY57476.1"/>
    <property type="molecule type" value="Genomic_DNA"/>
</dbReference>
<feature type="transmembrane region" description="Helical" evidence="1">
    <location>
        <begin position="168"/>
        <end position="186"/>
    </location>
</feature>
<gene>
    <name evidence="2" type="ORF">C493_08321</name>
</gene>
<dbReference type="OrthoDB" id="206563at2157"/>
<protein>
    <submittedName>
        <fullName evidence="2">Uncharacterized protein</fullName>
    </submittedName>
</protein>
<name>L9X7T4_9EURY</name>
<evidence type="ECO:0000256" key="1">
    <source>
        <dbReference type="SAM" id="Phobius"/>
    </source>
</evidence>